<dbReference type="EMBL" id="KB201891">
    <property type="protein sequence ID" value="ESO93521.1"/>
    <property type="molecule type" value="Genomic_DNA"/>
</dbReference>
<dbReference type="RefSeq" id="XP_009055722.1">
    <property type="nucleotide sequence ID" value="XM_009057474.1"/>
</dbReference>
<comment type="catalytic activity">
    <reaction evidence="3">
        <text>D-glyceraldehyde + ATP = D-glyceraldehyde 3-phosphate + ADP + H(+)</text>
        <dbReference type="Rhea" id="RHEA:13941"/>
        <dbReference type="ChEBI" id="CHEBI:15378"/>
        <dbReference type="ChEBI" id="CHEBI:17378"/>
        <dbReference type="ChEBI" id="CHEBI:30616"/>
        <dbReference type="ChEBI" id="CHEBI:59776"/>
        <dbReference type="ChEBI" id="CHEBI:456216"/>
        <dbReference type="EC" id="2.7.1.28"/>
    </reaction>
</comment>
<feature type="domain" description="DhaL" evidence="5">
    <location>
        <begin position="1"/>
        <end position="157"/>
    </location>
</feature>
<dbReference type="InterPro" id="IPR004007">
    <property type="entry name" value="DhaL_dom"/>
</dbReference>
<organism evidence="6 7">
    <name type="scientific">Lottia gigantea</name>
    <name type="common">Giant owl limpet</name>
    <dbReference type="NCBI Taxonomy" id="225164"/>
    <lineage>
        <taxon>Eukaryota</taxon>
        <taxon>Metazoa</taxon>
        <taxon>Spiralia</taxon>
        <taxon>Lophotrochozoa</taxon>
        <taxon>Mollusca</taxon>
        <taxon>Gastropoda</taxon>
        <taxon>Patellogastropoda</taxon>
        <taxon>Lottioidea</taxon>
        <taxon>Lottiidae</taxon>
        <taxon>Lottia</taxon>
    </lineage>
</organism>
<evidence type="ECO:0000256" key="2">
    <source>
        <dbReference type="ARBA" id="ARBA00022777"/>
    </source>
</evidence>
<dbReference type="InterPro" id="IPR036117">
    <property type="entry name" value="DhaL_dom_sf"/>
</dbReference>
<dbReference type="Pfam" id="PF02734">
    <property type="entry name" value="Dak2"/>
    <property type="match status" value="1"/>
</dbReference>
<proteinExistence type="predicted"/>
<dbReference type="InterPro" id="IPR050861">
    <property type="entry name" value="Dihydroxyacetone_Kinase"/>
</dbReference>
<gene>
    <name evidence="6" type="ORF">LOTGIDRAFT_119200</name>
</gene>
<comment type="catalytic activity">
    <reaction evidence="4">
        <text>dihydroxyacetone + ATP = dihydroxyacetone phosphate + ADP + H(+)</text>
        <dbReference type="Rhea" id="RHEA:15773"/>
        <dbReference type="ChEBI" id="CHEBI:15378"/>
        <dbReference type="ChEBI" id="CHEBI:16016"/>
        <dbReference type="ChEBI" id="CHEBI:30616"/>
        <dbReference type="ChEBI" id="CHEBI:57642"/>
        <dbReference type="ChEBI" id="CHEBI:456216"/>
        <dbReference type="EC" id="2.7.1.29"/>
    </reaction>
</comment>
<dbReference type="SMART" id="SM01120">
    <property type="entry name" value="Dak2"/>
    <property type="match status" value="1"/>
</dbReference>
<dbReference type="GO" id="GO:0004371">
    <property type="term" value="F:glycerone kinase activity"/>
    <property type="evidence" value="ECO:0007669"/>
    <property type="project" value="UniProtKB-EC"/>
</dbReference>
<dbReference type="PANTHER" id="PTHR28629:SF4">
    <property type="entry name" value="TRIOKINASE_FMN CYCLASE"/>
    <property type="match status" value="1"/>
</dbReference>
<dbReference type="SUPFAM" id="SSF101473">
    <property type="entry name" value="DhaL-like"/>
    <property type="match status" value="1"/>
</dbReference>
<dbReference type="KEGG" id="lgi:LOTGIDRAFT_119200"/>
<dbReference type="PANTHER" id="PTHR28629">
    <property type="entry name" value="TRIOKINASE/FMN CYCLASE"/>
    <property type="match status" value="1"/>
</dbReference>
<dbReference type="GO" id="GO:0019563">
    <property type="term" value="P:glycerol catabolic process"/>
    <property type="evidence" value="ECO:0007669"/>
    <property type="project" value="TreeGrafter"/>
</dbReference>
<dbReference type="STRING" id="225164.V4AJ23"/>
<dbReference type="HOGENOM" id="CLU_066424_5_1_1"/>
<evidence type="ECO:0000313" key="7">
    <source>
        <dbReference type="Proteomes" id="UP000030746"/>
    </source>
</evidence>
<dbReference type="GO" id="GO:0050354">
    <property type="term" value="F:triokinase activity"/>
    <property type="evidence" value="ECO:0007669"/>
    <property type="project" value="UniProtKB-EC"/>
</dbReference>
<keyword evidence="2" id="KW-0418">Kinase</keyword>
<evidence type="ECO:0000256" key="3">
    <source>
        <dbReference type="ARBA" id="ARBA00047974"/>
    </source>
</evidence>
<evidence type="ECO:0000256" key="1">
    <source>
        <dbReference type="ARBA" id="ARBA00022679"/>
    </source>
</evidence>
<dbReference type="OrthoDB" id="1724672at2759"/>
<keyword evidence="1" id="KW-0808">Transferase</keyword>
<dbReference type="CTD" id="20231709"/>
<dbReference type="OMA" id="YDPLEAC"/>
<name>V4AJ23_LOTGI</name>
<dbReference type="Proteomes" id="UP000030746">
    <property type="component" value="Unassembled WGS sequence"/>
</dbReference>
<dbReference type="AlphaFoldDB" id="V4AJ23"/>
<protein>
    <recommendedName>
        <fullName evidence="5">DhaL domain-containing protein</fullName>
    </recommendedName>
</protein>
<dbReference type="Gene3D" id="1.25.40.340">
    <property type="match status" value="1"/>
</dbReference>
<accession>V4AJ23</accession>
<evidence type="ECO:0000313" key="6">
    <source>
        <dbReference type="EMBL" id="ESO93521.1"/>
    </source>
</evidence>
<sequence>LESIGEKDDPGLPINCPYRLALKLSNIAENHMGGSTGALYSMFLTSGAASLKQDISRVSWCRALEQGINAIKKYGGAEEGDRTMEFRCISSHQRKLRQIYTPLLNIFFVLQTATEKAQATSSMKAQAGRASYVRSDRLTQPDPGATAVSIWIKALVETFKIYSS</sequence>
<dbReference type="PROSITE" id="PS51480">
    <property type="entry name" value="DHAL"/>
    <property type="match status" value="1"/>
</dbReference>
<reference evidence="6" key="1">
    <citation type="journal article" date="2013" name="Nature">
        <title>Insights into bilaterian evolution from three spiralian genomes.</title>
        <authorList>
            <person name="Simakov O."/>
            <person name="Marletaz F."/>
            <person name="Cho S.J."/>
            <person name="Edsinger-Gonzales E."/>
            <person name="Havlak P."/>
            <person name="Hellsten U."/>
            <person name="Kuo D.H."/>
            <person name="Larsson T."/>
            <person name="Lv J."/>
            <person name="Arendt D."/>
            <person name="Savage R."/>
            <person name="Osoegawa K."/>
            <person name="de Jong P."/>
            <person name="Grimwood J."/>
            <person name="Chapman J.A."/>
            <person name="Shapiro H."/>
            <person name="Aerts A."/>
            <person name="Otillar R.P."/>
            <person name="Terry A.Y."/>
            <person name="Boore J.L."/>
            <person name="Grigoriev I.V."/>
            <person name="Lindberg D.R."/>
            <person name="Seaver E.C."/>
            <person name="Weisblat D.A."/>
            <person name="Putnam N.H."/>
            <person name="Rokhsar D.S."/>
        </authorList>
    </citation>
    <scope>NUCLEOTIDE SEQUENCE [LARGE SCALE GENOMIC DNA]</scope>
</reference>
<feature type="non-terminal residue" evidence="6">
    <location>
        <position position="1"/>
    </location>
</feature>
<keyword evidence="7" id="KW-1185">Reference proteome</keyword>
<dbReference type="GeneID" id="20231709"/>
<dbReference type="GO" id="GO:0005829">
    <property type="term" value="C:cytosol"/>
    <property type="evidence" value="ECO:0007669"/>
    <property type="project" value="TreeGrafter"/>
</dbReference>
<evidence type="ECO:0000256" key="4">
    <source>
        <dbReference type="ARBA" id="ARBA00048898"/>
    </source>
</evidence>
<evidence type="ECO:0000259" key="5">
    <source>
        <dbReference type="PROSITE" id="PS51480"/>
    </source>
</evidence>